<keyword evidence="3" id="KW-1185">Reference proteome</keyword>
<protein>
    <submittedName>
        <fullName evidence="2">Uncharacterized protein</fullName>
    </submittedName>
</protein>
<dbReference type="RefSeq" id="XP_645894.1">
    <property type="nucleotide sequence ID" value="XM_640802.1"/>
</dbReference>
<feature type="transmembrane region" description="Helical" evidence="1">
    <location>
        <begin position="52"/>
        <end position="71"/>
    </location>
</feature>
<organism evidence="2 3">
    <name type="scientific">Dictyostelium discoideum</name>
    <name type="common">Social amoeba</name>
    <dbReference type="NCBI Taxonomy" id="44689"/>
    <lineage>
        <taxon>Eukaryota</taxon>
        <taxon>Amoebozoa</taxon>
        <taxon>Evosea</taxon>
        <taxon>Eumycetozoa</taxon>
        <taxon>Dictyostelia</taxon>
        <taxon>Dictyosteliales</taxon>
        <taxon>Dictyosteliaceae</taxon>
        <taxon>Dictyostelium</taxon>
    </lineage>
</organism>
<dbReference type="Proteomes" id="UP000002195">
    <property type="component" value="Unassembled WGS sequence"/>
</dbReference>
<dbReference type="GeneID" id="8616836"/>
<dbReference type="AlphaFoldDB" id="Q55E87"/>
<dbReference type="EMBL" id="AAFI02000005">
    <property type="protein sequence ID" value="EAL72592.1"/>
    <property type="molecule type" value="Genomic_DNA"/>
</dbReference>
<comment type="caution">
    <text evidence="2">The sequence shown here is derived from an EMBL/GenBank/DDBJ whole genome shotgun (WGS) entry which is preliminary data.</text>
</comment>
<gene>
    <name evidence="2" type="ORF">DDB_G0270484</name>
</gene>
<dbReference type="KEGG" id="ddi:DDB_G0270484"/>
<name>Q55E87_DICDI</name>
<keyword evidence="1" id="KW-0472">Membrane</keyword>
<proteinExistence type="predicted"/>
<accession>Q55E87</accession>
<sequence>MFITKFEVENYWDFHFFNDIVYNSNWENVYFAHQINFNSSSNYFIFYYQKKIHFLIIFIFLFFIFFYLLAWKFLGLDKSKLSYVKNQSGESENYEGIFILNLNVCIYKIKKEESRSRPELIVEYFEEVFKSGFIKENSVLYTSEFYSNSHSTIQEIAMKYNILFHVIPDDPPTDPFIEYSIYLKENLYNQNISKPFLDEIIYTIDNSLNDKNF</sequence>
<dbReference type="HOGENOM" id="CLU_1296442_0_0_1"/>
<keyword evidence="1" id="KW-1133">Transmembrane helix</keyword>
<dbReference type="PaxDb" id="44689-DDB0201692"/>
<evidence type="ECO:0000313" key="3">
    <source>
        <dbReference type="Proteomes" id="UP000002195"/>
    </source>
</evidence>
<evidence type="ECO:0000256" key="1">
    <source>
        <dbReference type="SAM" id="Phobius"/>
    </source>
</evidence>
<reference evidence="2 3" key="1">
    <citation type="journal article" date="2005" name="Nature">
        <title>The genome of the social amoeba Dictyostelium discoideum.</title>
        <authorList>
            <consortium name="The Dictyostelium discoideum Sequencing Consortium"/>
            <person name="Eichinger L."/>
            <person name="Pachebat J.A."/>
            <person name="Glockner G."/>
            <person name="Rajandream M.A."/>
            <person name="Sucgang R."/>
            <person name="Berriman M."/>
            <person name="Song J."/>
            <person name="Olsen R."/>
            <person name="Szafranski K."/>
            <person name="Xu Q."/>
            <person name="Tunggal B."/>
            <person name="Kummerfeld S."/>
            <person name="Madera M."/>
            <person name="Konfortov B.A."/>
            <person name="Rivero F."/>
            <person name="Bankier A.T."/>
            <person name="Lehmann R."/>
            <person name="Hamlin N."/>
            <person name="Davies R."/>
            <person name="Gaudet P."/>
            <person name="Fey P."/>
            <person name="Pilcher K."/>
            <person name="Chen G."/>
            <person name="Saunders D."/>
            <person name="Sodergren E."/>
            <person name="Davis P."/>
            <person name="Kerhornou A."/>
            <person name="Nie X."/>
            <person name="Hall N."/>
            <person name="Anjard C."/>
            <person name="Hemphill L."/>
            <person name="Bason N."/>
            <person name="Farbrother P."/>
            <person name="Desany B."/>
            <person name="Just E."/>
            <person name="Morio T."/>
            <person name="Rost R."/>
            <person name="Churcher C."/>
            <person name="Cooper J."/>
            <person name="Haydock S."/>
            <person name="van Driessche N."/>
            <person name="Cronin A."/>
            <person name="Goodhead I."/>
            <person name="Muzny D."/>
            <person name="Mourier T."/>
            <person name="Pain A."/>
            <person name="Lu M."/>
            <person name="Harper D."/>
            <person name="Lindsay R."/>
            <person name="Hauser H."/>
            <person name="James K."/>
            <person name="Quiles M."/>
            <person name="Madan Babu M."/>
            <person name="Saito T."/>
            <person name="Buchrieser C."/>
            <person name="Wardroper A."/>
            <person name="Felder M."/>
            <person name="Thangavelu M."/>
            <person name="Johnson D."/>
            <person name="Knights A."/>
            <person name="Loulseged H."/>
            <person name="Mungall K."/>
            <person name="Oliver K."/>
            <person name="Price C."/>
            <person name="Quail M.A."/>
            <person name="Urushihara H."/>
            <person name="Hernandez J."/>
            <person name="Rabbinowitsch E."/>
            <person name="Steffen D."/>
            <person name="Sanders M."/>
            <person name="Ma J."/>
            <person name="Kohara Y."/>
            <person name="Sharp S."/>
            <person name="Simmonds M."/>
            <person name="Spiegler S."/>
            <person name="Tivey A."/>
            <person name="Sugano S."/>
            <person name="White B."/>
            <person name="Walker D."/>
            <person name="Woodward J."/>
            <person name="Winckler T."/>
            <person name="Tanaka Y."/>
            <person name="Shaulsky G."/>
            <person name="Schleicher M."/>
            <person name="Weinstock G."/>
            <person name="Rosenthal A."/>
            <person name="Cox E.C."/>
            <person name="Chisholm R.L."/>
            <person name="Gibbs R."/>
            <person name="Loomis W.F."/>
            <person name="Platzer M."/>
            <person name="Kay R.R."/>
            <person name="Williams J."/>
            <person name="Dear P.H."/>
            <person name="Noegel A.A."/>
            <person name="Barrell B."/>
            <person name="Kuspa A."/>
        </authorList>
    </citation>
    <scope>NUCLEOTIDE SEQUENCE [LARGE SCALE GENOMIC DNA]</scope>
    <source>
        <strain evidence="2 3">AX4</strain>
    </source>
</reference>
<evidence type="ECO:0000313" key="2">
    <source>
        <dbReference type="EMBL" id="EAL72592.1"/>
    </source>
</evidence>
<dbReference type="InParanoid" id="Q55E87"/>
<keyword evidence="1" id="KW-0812">Transmembrane</keyword>
<dbReference type="VEuPathDB" id="AmoebaDB:DDB_G0270484"/>